<dbReference type="InterPro" id="IPR018365">
    <property type="entry name" value="Cell_cycle_FtsW-rel_CS"/>
</dbReference>
<keyword evidence="5 6" id="KW-0472">Membrane</keyword>
<feature type="transmembrane region" description="Helical" evidence="6">
    <location>
        <begin position="352"/>
        <end position="369"/>
    </location>
</feature>
<dbReference type="STRING" id="1834191.A5886_002787"/>
<feature type="transmembrane region" description="Helical" evidence="6">
    <location>
        <begin position="41"/>
        <end position="62"/>
    </location>
</feature>
<dbReference type="PANTHER" id="PTHR30474">
    <property type="entry name" value="CELL CYCLE PROTEIN"/>
    <property type="match status" value="1"/>
</dbReference>
<dbReference type="PANTHER" id="PTHR30474:SF1">
    <property type="entry name" value="PEPTIDOGLYCAN GLYCOSYLTRANSFERASE MRDB"/>
    <property type="match status" value="1"/>
</dbReference>
<dbReference type="InterPro" id="IPR001182">
    <property type="entry name" value="FtsW/RodA"/>
</dbReference>
<keyword evidence="4 6" id="KW-1133">Transmembrane helix</keyword>
<keyword evidence="2 6" id="KW-0812">Transmembrane</keyword>
<evidence type="ECO:0000256" key="6">
    <source>
        <dbReference type="SAM" id="Phobius"/>
    </source>
</evidence>
<dbReference type="GO" id="GO:0032153">
    <property type="term" value="C:cell division site"/>
    <property type="evidence" value="ECO:0007669"/>
    <property type="project" value="TreeGrafter"/>
</dbReference>
<evidence type="ECO:0000256" key="4">
    <source>
        <dbReference type="ARBA" id="ARBA00022989"/>
    </source>
</evidence>
<evidence type="ECO:0000256" key="5">
    <source>
        <dbReference type="ARBA" id="ARBA00023136"/>
    </source>
</evidence>
<dbReference type="GO" id="GO:0015648">
    <property type="term" value="F:lipid-linked peptidoglycan transporter activity"/>
    <property type="evidence" value="ECO:0007669"/>
    <property type="project" value="TreeGrafter"/>
</dbReference>
<dbReference type="GO" id="GO:0051301">
    <property type="term" value="P:cell division"/>
    <property type="evidence" value="ECO:0007669"/>
    <property type="project" value="InterPro"/>
</dbReference>
<evidence type="ECO:0000313" key="8">
    <source>
        <dbReference type="Proteomes" id="UP000195043"/>
    </source>
</evidence>
<dbReference type="AlphaFoldDB" id="A0A242A9G2"/>
<dbReference type="GO" id="GO:0008360">
    <property type="term" value="P:regulation of cell shape"/>
    <property type="evidence" value="ECO:0007669"/>
    <property type="project" value="UniProtKB-KW"/>
</dbReference>
<comment type="caution">
    <text evidence="7">The sequence shown here is derived from an EMBL/GenBank/DDBJ whole genome shotgun (WGS) entry which is preliminary data.</text>
</comment>
<feature type="transmembrane region" description="Helical" evidence="6">
    <location>
        <begin position="178"/>
        <end position="194"/>
    </location>
</feature>
<evidence type="ECO:0000256" key="2">
    <source>
        <dbReference type="ARBA" id="ARBA00022692"/>
    </source>
</evidence>
<sequence>MNADGQSFLFWANITIMDKDSTEESVGMEKTRKKSDNRIDYGVILPVFLLCLIGAASLYVALTHDPSNPSVGRILGFQALWYVLGIAAIVIIMHIKSKWLWKLTPYIYGIGLVVMLALVKFYDPAMEASTGSKNWFRFGSFTLQPSELMKIAFIMMLALVVTRHNVNNRERTLKSDGLLIAKMLAVTIPVLVLITLQNDFGTMLVFLAIFGGVFLMSGISWRIVIPVIAAFVLIGGGTIFLVTTDTGRELLYNTGIFKEYQFARIDSWLDPFHDTQGQSFQLAYALMAIGSGGMFGKGFNVSDVYVPVRESDMIFSVIGENFGFVGSAFVILLYFILIYRMIRICFDTNNEFYAYLATGIIMMILFHVFENIGANIGLLPLTGIPLPFISQGGSALLSNMIGIGLILSMRYQAETAPKTL</sequence>
<feature type="transmembrane region" description="Helical" evidence="6">
    <location>
        <begin position="322"/>
        <end position="340"/>
    </location>
</feature>
<evidence type="ECO:0000313" key="7">
    <source>
        <dbReference type="EMBL" id="OTN77687.1"/>
    </source>
</evidence>
<name>A0A242A9G2_9ENTE</name>
<feature type="transmembrane region" description="Helical" evidence="6">
    <location>
        <begin position="389"/>
        <end position="408"/>
    </location>
</feature>
<feature type="transmembrane region" description="Helical" evidence="6">
    <location>
        <begin position="105"/>
        <end position="122"/>
    </location>
</feature>
<dbReference type="Pfam" id="PF01098">
    <property type="entry name" value="FTSW_RODA_SPOVE"/>
    <property type="match status" value="1"/>
</dbReference>
<feature type="transmembrane region" description="Helical" evidence="6">
    <location>
        <begin position="223"/>
        <end position="242"/>
    </location>
</feature>
<comment type="subcellular location">
    <subcellularLocation>
        <location evidence="1">Membrane</location>
        <topology evidence="1">Multi-pass membrane protein</topology>
    </subcellularLocation>
</comment>
<dbReference type="PROSITE" id="PS00428">
    <property type="entry name" value="FTSW_RODA_SPOVE"/>
    <property type="match status" value="1"/>
</dbReference>
<proteinExistence type="predicted"/>
<keyword evidence="3" id="KW-0133">Cell shape</keyword>
<dbReference type="Proteomes" id="UP000195043">
    <property type="component" value="Unassembled WGS sequence"/>
</dbReference>
<keyword evidence="8" id="KW-1185">Reference proteome</keyword>
<feature type="transmembrane region" description="Helical" evidence="6">
    <location>
        <begin position="148"/>
        <end position="166"/>
    </location>
</feature>
<accession>A0A242A9G2</accession>
<dbReference type="GO" id="GO:0005886">
    <property type="term" value="C:plasma membrane"/>
    <property type="evidence" value="ECO:0007669"/>
    <property type="project" value="TreeGrafter"/>
</dbReference>
<evidence type="ECO:0000256" key="3">
    <source>
        <dbReference type="ARBA" id="ARBA00022960"/>
    </source>
</evidence>
<feature type="transmembrane region" description="Helical" evidence="6">
    <location>
        <begin position="74"/>
        <end position="93"/>
    </location>
</feature>
<protein>
    <submittedName>
        <fullName evidence="7">Rod shape determining protein RodA</fullName>
    </submittedName>
</protein>
<organism evidence="7 8">
    <name type="scientific">Candidatus Enterococcus testudinis</name>
    <dbReference type="NCBI Taxonomy" id="1834191"/>
    <lineage>
        <taxon>Bacteria</taxon>
        <taxon>Bacillati</taxon>
        <taxon>Bacillota</taxon>
        <taxon>Bacilli</taxon>
        <taxon>Lactobacillales</taxon>
        <taxon>Enterococcaceae</taxon>
        <taxon>Enterococcus</taxon>
    </lineage>
</organism>
<gene>
    <name evidence="7" type="ORF">A5886_002787</name>
</gene>
<dbReference type="EMBL" id="NGKU01000001">
    <property type="protein sequence ID" value="OTN77687.1"/>
    <property type="molecule type" value="Genomic_DNA"/>
</dbReference>
<evidence type="ECO:0000256" key="1">
    <source>
        <dbReference type="ARBA" id="ARBA00004141"/>
    </source>
</evidence>
<reference evidence="7 8" key="1">
    <citation type="submission" date="2017-05" db="EMBL/GenBank/DDBJ databases">
        <title>The Genome Sequence of Enterococcus sp. 8G7_MSG3316.</title>
        <authorList>
            <consortium name="The Broad Institute Genomics Platform"/>
            <consortium name="The Broad Institute Genomic Center for Infectious Diseases"/>
            <person name="Earl A."/>
            <person name="Manson A."/>
            <person name="Schwartman J."/>
            <person name="Gilmore M."/>
            <person name="Abouelleil A."/>
            <person name="Cao P."/>
            <person name="Chapman S."/>
            <person name="Cusick C."/>
            <person name="Shea T."/>
            <person name="Young S."/>
            <person name="Neafsey D."/>
            <person name="Nusbaum C."/>
            <person name="Birren B."/>
        </authorList>
    </citation>
    <scope>NUCLEOTIDE SEQUENCE [LARGE SCALE GENOMIC DNA]</scope>
    <source>
        <strain evidence="7 8">8G7_MSG3316</strain>
    </source>
</reference>
<feature type="transmembrane region" description="Helical" evidence="6">
    <location>
        <begin position="200"/>
        <end position="216"/>
    </location>
</feature>